<keyword evidence="10" id="KW-1185">Reference proteome</keyword>
<dbReference type="InterPro" id="IPR036955">
    <property type="entry name" value="AP2/ERF_dom_sf"/>
</dbReference>
<comment type="caution">
    <text evidence="9">The sequence shown here is derived from an EMBL/GenBank/DDBJ whole genome shotgun (WGS) entry which is preliminary data.</text>
</comment>
<dbReference type="InterPro" id="IPR001471">
    <property type="entry name" value="AP2/ERF_dom"/>
</dbReference>
<dbReference type="OrthoDB" id="550883at2759"/>
<comment type="similarity">
    <text evidence="6">Belongs to the AP2/ERF transcription factor family. ERF subfamily.</text>
</comment>
<sequence length="374" mass="40151">MDVSAMQLQRQRQQFVHHLQVQQQQQGTHHQPLPPSPPPHHGQQQQHQNSSGGGGGGSSRAAGGRRCCPLRRSRKGCMKGKGGPDNQQCPYRGVRQRTWGKWVAEIREPNRGARLWLGTFASAREAAHAYDNAARQLYGDCARLNLQPTPPPVVSAAAAGGGGGGPAVVVVSSPSPDTVAAGPAAGGGGGHNRHHQYLQQQQQAAMASAPMMMMQYSSSYSADASSSNSDSFSNSYSSSSPVTTMAASHTYNYNHHQTFQMTMAATAPQAQQGCHVDDTTSTMEMQRHQQMLRELAAAPLHQEPDDFEDFMTRLPKAEDFGLQGFQEVPPEVFDEAAGIWDHTAAAAWSTPATMMIDSAAGAAQHQPQQVVVPL</sequence>
<reference evidence="9" key="1">
    <citation type="submission" date="2020-10" db="EMBL/GenBank/DDBJ databases">
        <authorList>
            <person name="Han B."/>
            <person name="Lu T."/>
            <person name="Zhao Q."/>
            <person name="Huang X."/>
            <person name="Zhao Y."/>
        </authorList>
    </citation>
    <scope>NUCLEOTIDE SEQUENCE</scope>
</reference>
<feature type="region of interest" description="Disordered" evidence="7">
    <location>
        <begin position="1"/>
        <end position="67"/>
    </location>
</feature>
<dbReference type="GO" id="GO:0006950">
    <property type="term" value="P:response to stress"/>
    <property type="evidence" value="ECO:0007669"/>
    <property type="project" value="TreeGrafter"/>
</dbReference>
<evidence type="ECO:0000256" key="1">
    <source>
        <dbReference type="ARBA" id="ARBA00004123"/>
    </source>
</evidence>
<feature type="region of interest" description="Disordered" evidence="7">
    <location>
        <begin position="178"/>
        <end position="204"/>
    </location>
</feature>
<dbReference type="CDD" id="cd00018">
    <property type="entry name" value="AP2"/>
    <property type="match status" value="1"/>
</dbReference>
<evidence type="ECO:0000313" key="10">
    <source>
        <dbReference type="Proteomes" id="UP000604825"/>
    </source>
</evidence>
<protein>
    <recommendedName>
        <fullName evidence="8">AP2/ERF domain-containing protein</fullName>
    </recommendedName>
</protein>
<dbReference type="GO" id="GO:0005634">
    <property type="term" value="C:nucleus"/>
    <property type="evidence" value="ECO:0007669"/>
    <property type="project" value="UniProtKB-SubCell"/>
</dbReference>
<evidence type="ECO:0000256" key="3">
    <source>
        <dbReference type="ARBA" id="ARBA00023125"/>
    </source>
</evidence>
<evidence type="ECO:0000256" key="6">
    <source>
        <dbReference type="ARBA" id="ARBA00024343"/>
    </source>
</evidence>
<evidence type="ECO:0000259" key="8">
    <source>
        <dbReference type="PROSITE" id="PS51032"/>
    </source>
</evidence>
<evidence type="ECO:0000313" key="9">
    <source>
        <dbReference type="EMBL" id="CAD6265129.1"/>
    </source>
</evidence>
<dbReference type="Gene3D" id="3.30.730.10">
    <property type="entry name" value="AP2/ERF domain"/>
    <property type="match status" value="1"/>
</dbReference>
<dbReference type="FunFam" id="3.30.730.10:FF:000001">
    <property type="entry name" value="Ethylene-responsive transcription factor 2"/>
    <property type="match status" value="1"/>
</dbReference>
<evidence type="ECO:0000256" key="4">
    <source>
        <dbReference type="ARBA" id="ARBA00023163"/>
    </source>
</evidence>
<dbReference type="AlphaFoldDB" id="A0A811R4Z8"/>
<dbReference type="GO" id="GO:0000976">
    <property type="term" value="F:transcription cis-regulatory region binding"/>
    <property type="evidence" value="ECO:0007669"/>
    <property type="project" value="TreeGrafter"/>
</dbReference>
<feature type="compositionally biased region" description="Low complexity" evidence="7">
    <location>
        <begin position="41"/>
        <end position="50"/>
    </location>
</feature>
<name>A0A811R4Z8_9POAL</name>
<feature type="domain" description="AP2/ERF" evidence="8">
    <location>
        <begin position="90"/>
        <end position="147"/>
    </location>
</feature>
<dbReference type="SUPFAM" id="SSF54171">
    <property type="entry name" value="DNA-binding domain"/>
    <property type="match status" value="1"/>
</dbReference>
<evidence type="ECO:0000256" key="7">
    <source>
        <dbReference type="SAM" id="MobiDB-lite"/>
    </source>
</evidence>
<dbReference type="GO" id="GO:0045893">
    <property type="term" value="P:positive regulation of DNA-templated transcription"/>
    <property type="evidence" value="ECO:0007669"/>
    <property type="project" value="TreeGrafter"/>
</dbReference>
<dbReference type="InterPro" id="IPR016177">
    <property type="entry name" value="DNA-bd_dom_sf"/>
</dbReference>
<keyword evidence="3" id="KW-0238">DNA-binding</keyword>
<dbReference type="Pfam" id="PF00847">
    <property type="entry name" value="AP2"/>
    <property type="match status" value="1"/>
</dbReference>
<keyword evidence="4" id="KW-0804">Transcription</keyword>
<dbReference type="PRINTS" id="PR00367">
    <property type="entry name" value="ETHRSPELEMNT"/>
</dbReference>
<dbReference type="EMBL" id="CAJGYO010000013">
    <property type="protein sequence ID" value="CAD6265129.1"/>
    <property type="molecule type" value="Genomic_DNA"/>
</dbReference>
<dbReference type="GO" id="GO:0003700">
    <property type="term" value="F:DNA-binding transcription factor activity"/>
    <property type="evidence" value="ECO:0007669"/>
    <property type="project" value="InterPro"/>
</dbReference>
<organism evidence="9 10">
    <name type="scientific">Miscanthus lutarioriparius</name>
    <dbReference type="NCBI Taxonomy" id="422564"/>
    <lineage>
        <taxon>Eukaryota</taxon>
        <taxon>Viridiplantae</taxon>
        <taxon>Streptophyta</taxon>
        <taxon>Embryophyta</taxon>
        <taxon>Tracheophyta</taxon>
        <taxon>Spermatophyta</taxon>
        <taxon>Magnoliopsida</taxon>
        <taxon>Liliopsida</taxon>
        <taxon>Poales</taxon>
        <taxon>Poaceae</taxon>
        <taxon>PACMAD clade</taxon>
        <taxon>Panicoideae</taxon>
        <taxon>Andropogonodae</taxon>
        <taxon>Andropogoneae</taxon>
        <taxon>Saccharinae</taxon>
        <taxon>Miscanthus</taxon>
    </lineage>
</organism>
<evidence type="ECO:0000256" key="5">
    <source>
        <dbReference type="ARBA" id="ARBA00023242"/>
    </source>
</evidence>
<feature type="compositionally biased region" description="Low complexity" evidence="7">
    <location>
        <begin position="7"/>
        <end position="31"/>
    </location>
</feature>
<evidence type="ECO:0000256" key="2">
    <source>
        <dbReference type="ARBA" id="ARBA00023015"/>
    </source>
</evidence>
<proteinExistence type="inferred from homology"/>
<dbReference type="PANTHER" id="PTHR31241">
    <property type="entry name" value="DEHYDRATION-RESPONSIVE ELEMENT-BINDING PROTEIN 2C"/>
    <property type="match status" value="1"/>
</dbReference>
<accession>A0A811R4Z8</accession>
<dbReference type="Proteomes" id="UP000604825">
    <property type="component" value="Unassembled WGS sequence"/>
</dbReference>
<dbReference type="SMART" id="SM00380">
    <property type="entry name" value="AP2"/>
    <property type="match status" value="1"/>
</dbReference>
<dbReference type="PROSITE" id="PS51032">
    <property type="entry name" value="AP2_ERF"/>
    <property type="match status" value="1"/>
</dbReference>
<gene>
    <name evidence="9" type="ORF">NCGR_LOCUS48434</name>
</gene>
<keyword evidence="5" id="KW-0539">Nucleus</keyword>
<dbReference type="PANTHER" id="PTHR31241:SF38">
    <property type="entry name" value="AP2-EREBP TRANSCRIPTION FACTOR"/>
    <property type="match status" value="1"/>
</dbReference>
<comment type="subcellular location">
    <subcellularLocation>
        <location evidence="1">Nucleus</location>
    </subcellularLocation>
</comment>
<keyword evidence="2" id="KW-0805">Transcription regulation</keyword>